<protein>
    <submittedName>
        <fullName evidence="2">Uncharacterized protein</fullName>
    </submittedName>
</protein>
<keyword evidence="3" id="KW-1185">Reference proteome</keyword>
<dbReference type="AlphaFoldDB" id="A0AA36M971"/>
<organism evidence="2 3">
    <name type="scientific">Cylicocyclus nassatus</name>
    <name type="common">Nematode worm</name>
    <dbReference type="NCBI Taxonomy" id="53992"/>
    <lineage>
        <taxon>Eukaryota</taxon>
        <taxon>Metazoa</taxon>
        <taxon>Ecdysozoa</taxon>
        <taxon>Nematoda</taxon>
        <taxon>Chromadorea</taxon>
        <taxon>Rhabditida</taxon>
        <taxon>Rhabditina</taxon>
        <taxon>Rhabditomorpha</taxon>
        <taxon>Strongyloidea</taxon>
        <taxon>Strongylidae</taxon>
        <taxon>Cylicocyclus</taxon>
    </lineage>
</organism>
<comment type="caution">
    <text evidence="2">The sequence shown here is derived from an EMBL/GenBank/DDBJ whole genome shotgun (WGS) entry which is preliminary data.</text>
</comment>
<evidence type="ECO:0000256" key="1">
    <source>
        <dbReference type="SAM" id="MobiDB-lite"/>
    </source>
</evidence>
<dbReference type="EMBL" id="CATQJL010000305">
    <property type="protein sequence ID" value="CAJ0604129.1"/>
    <property type="molecule type" value="Genomic_DNA"/>
</dbReference>
<name>A0AA36M971_CYLNA</name>
<sequence>MDPPSLASSMRNRLTQQPQQPQQQRKSDACIQTEELQNVDALTLIRTSNSLIGGDYVPSVDSFPVSLDPSFSNLLDDDLGDPAFSPTSDINLIDLGHLMISLDPTLS</sequence>
<accession>A0AA36M971</accession>
<reference evidence="2" key="1">
    <citation type="submission" date="2023-07" db="EMBL/GenBank/DDBJ databases">
        <authorList>
            <consortium name="CYATHOMIX"/>
        </authorList>
    </citation>
    <scope>NUCLEOTIDE SEQUENCE</scope>
    <source>
        <strain evidence="2">N/A</strain>
    </source>
</reference>
<feature type="region of interest" description="Disordered" evidence="1">
    <location>
        <begin position="1"/>
        <end position="29"/>
    </location>
</feature>
<gene>
    <name evidence="2" type="ORF">CYNAS_LOCUS16112</name>
</gene>
<dbReference type="Proteomes" id="UP001176961">
    <property type="component" value="Unassembled WGS sequence"/>
</dbReference>
<evidence type="ECO:0000313" key="3">
    <source>
        <dbReference type="Proteomes" id="UP001176961"/>
    </source>
</evidence>
<feature type="compositionally biased region" description="Polar residues" evidence="1">
    <location>
        <begin position="1"/>
        <end position="15"/>
    </location>
</feature>
<evidence type="ECO:0000313" key="2">
    <source>
        <dbReference type="EMBL" id="CAJ0604129.1"/>
    </source>
</evidence>
<proteinExistence type="predicted"/>